<dbReference type="EMBL" id="JAVRRL010000088">
    <property type="protein sequence ID" value="KAK5108348.1"/>
    <property type="molecule type" value="Genomic_DNA"/>
</dbReference>
<evidence type="ECO:0000256" key="1">
    <source>
        <dbReference type="ARBA" id="ARBA00023015"/>
    </source>
</evidence>
<feature type="compositionally biased region" description="Acidic residues" evidence="3">
    <location>
        <begin position="66"/>
        <end position="75"/>
    </location>
</feature>
<sequence length="561" mass="62908">MPFQKGNKYGGRPRNRPSAGPTPIKRRAPPGPEEEEEEVMYDDEGEGDVMMEDGDDMEEDARTPAQEDEDEDEDGPPTVTAMPARRRGRGRGGRLLSKRSGRMDRLDGDDDGEEASESGTPWRRRGRRPDGRMRGRGGARGRRRGVQPEPSRVVIDKDGQALEVTDDEVQVDNDEEGNAKVDAKGNLLGGRDYRVRTFKIVGRDDRLYMLSTEPARCCGFRDSYLFFAKHPKLYKVLLSEDEKKDLIDRDILPSSYKGRNIGVVTARSVFREFGARIVVAGRKVTDDYKVNAARENGDEEGELADPEDRIPDNKQEYDRNRYVAWFGASEVYRNAGQGAAPGKPGPLGKKKTNLTFRNWQFMHAREAGRFNSAISAVRKANLNGVYDTHTNMMFYPKTMQPTHVKWEPVLPEETHEDSEPTINGLTNGHHHTNGKSAKSTQDEAMDMGDIPRSSEPVQRSIFSTVPAIVSRNFAIFDTHYTAPKITSACYPGPDGHTFDPASGPNGLSSVPIDLLDELPDDCRQDFEDAKRMEMHWQRQWGTEAQSAWRKGLTIGLNGYPV</sequence>
<gene>
    <name evidence="4" type="ORF">LTR62_008377</name>
</gene>
<reference evidence="4" key="1">
    <citation type="submission" date="2023-08" db="EMBL/GenBank/DDBJ databases">
        <title>Black Yeasts Isolated from many extreme environments.</title>
        <authorList>
            <person name="Coleine C."/>
            <person name="Stajich J.E."/>
            <person name="Selbmann L."/>
        </authorList>
    </citation>
    <scope>NUCLEOTIDE SEQUENCE</scope>
    <source>
        <strain evidence="4">CCFEE 5401</strain>
    </source>
</reference>
<feature type="compositionally biased region" description="Basic residues" evidence="3">
    <location>
        <begin position="134"/>
        <end position="145"/>
    </location>
</feature>
<feature type="compositionally biased region" description="Acidic residues" evidence="3">
    <location>
        <begin position="32"/>
        <end position="59"/>
    </location>
</feature>
<dbReference type="PANTHER" id="PTHR22597">
    <property type="entry name" value="POLYCOMB GROUP PROTEIN"/>
    <property type="match status" value="1"/>
</dbReference>
<dbReference type="AlphaFoldDB" id="A0AAN7TAV7"/>
<dbReference type="Proteomes" id="UP001310890">
    <property type="component" value="Unassembled WGS sequence"/>
</dbReference>
<evidence type="ECO:0000313" key="5">
    <source>
        <dbReference type="Proteomes" id="UP001310890"/>
    </source>
</evidence>
<feature type="region of interest" description="Disordered" evidence="3">
    <location>
        <begin position="1"/>
        <end position="150"/>
    </location>
</feature>
<dbReference type="PANTHER" id="PTHR22597:SF3">
    <property type="entry name" value="CHROMATIN STRUCTURE-REMODELING COMPLEX SUBUNIT RSC7"/>
    <property type="match status" value="1"/>
</dbReference>
<evidence type="ECO:0000256" key="2">
    <source>
        <dbReference type="ARBA" id="ARBA00023163"/>
    </source>
</evidence>
<proteinExistence type="predicted"/>
<evidence type="ECO:0000256" key="3">
    <source>
        <dbReference type="SAM" id="MobiDB-lite"/>
    </source>
</evidence>
<feature type="compositionally biased region" description="Basic residues" evidence="3">
    <location>
        <begin position="84"/>
        <end position="100"/>
    </location>
</feature>
<keyword evidence="2" id="KW-0804">Transcription</keyword>
<organism evidence="4 5">
    <name type="scientific">Meristemomyces frigidus</name>
    <dbReference type="NCBI Taxonomy" id="1508187"/>
    <lineage>
        <taxon>Eukaryota</taxon>
        <taxon>Fungi</taxon>
        <taxon>Dikarya</taxon>
        <taxon>Ascomycota</taxon>
        <taxon>Pezizomycotina</taxon>
        <taxon>Dothideomycetes</taxon>
        <taxon>Dothideomycetidae</taxon>
        <taxon>Mycosphaerellales</taxon>
        <taxon>Teratosphaeriaceae</taxon>
        <taxon>Meristemomyces</taxon>
    </lineage>
</organism>
<dbReference type="Pfam" id="PF08624">
    <property type="entry name" value="CRC_subunit"/>
    <property type="match status" value="1"/>
</dbReference>
<dbReference type="GO" id="GO:0016586">
    <property type="term" value="C:RSC-type complex"/>
    <property type="evidence" value="ECO:0007669"/>
    <property type="project" value="TreeGrafter"/>
</dbReference>
<dbReference type="InterPro" id="IPR013933">
    <property type="entry name" value="CRC_Rsc7/Swp82"/>
</dbReference>
<accession>A0AAN7TAV7</accession>
<feature type="region of interest" description="Disordered" evidence="3">
    <location>
        <begin position="414"/>
        <end position="457"/>
    </location>
</feature>
<dbReference type="GO" id="GO:0031490">
    <property type="term" value="F:chromatin DNA binding"/>
    <property type="evidence" value="ECO:0007669"/>
    <property type="project" value="TreeGrafter"/>
</dbReference>
<keyword evidence="1" id="KW-0805">Transcription regulation</keyword>
<evidence type="ECO:0008006" key="6">
    <source>
        <dbReference type="Google" id="ProtNLM"/>
    </source>
</evidence>
<evidence type="ECO:0000313" key="4">
    <source>
        <dbReference type="EMBL" id="KAK5108348.1"/>
    </source>
</evidence>
<feature type="compositionally biased region" description="Acidic residues" evidence="3">
    <location>
        <begin position="107"/>
        <end position="116"/>
    </location>
</feature>
<comment type="caution">
    <text evidence="4">The sequence shown here is derived from an EMBL/GenBank/DDBJ whole genome shotgun (WGS) entry which is preliminary data.</text>
</comment>
<name>A0AAN7TAV7_9PEZI</name>
<protein>
    <recommendedName>
        <fullName evidence="6">Nuclear localization protein</fullName>
    </recommendedName>
</protein>